<dbReference type="EC" id="6.3.5.11" evidence="8"/>
<dbReference type="SUPFAM" id="SSF52540">
    <property type="entry name" value="P-loop containing nucleoside triphosphate hydrolases"/>
    <property type="match status" value="1"/>
</dbReference>
<evidence type="ECO:0000313" key="11">
    <source>
        <dbReference type="EMBL" id="OCC14974.1"/>
    </source>
</evidence>
<keyword evidence="7 8" id="KW-0315">Glutamine amidotransferase</keyword>
<feature type="domain" description="CobQ/CobB/MinD/ParA nucleotide binding" evidence="9">
    <location>
        <begin position="4"/>
        <end position="189"/>
    </location>
</feature>
<dbReference type="InterPro" id="IPR027417">
    <property type="entry name" value="P-loop_NTPase"/>
</dbReference>
<dbReference type="GO" id="GO:0005524">
    <property type="term" value="F:ATP binding"/>
    <property type="evidence" value="ECO:0007669"/>
    <property type="project" value="UniProtKB-UniRule"/>
</dbReference>
<keyword evidence="6 8" id="KW-0460">Magnesium</keyword>
<comment type="catalytic activity">
    <reaction evidence="8">
        <text>cob(II)yrinate + 2 L-glutamine + 2 ATP + 2 H2O = cob(II)yrinate a,c diamide + 2 L-glutamate + 2 ADP + 2 phosphate + 2 H(+)</text>
        <dbReference type="Rhea" id="RHEA:26289"/>
        <dbReference type="ChEBI" id="CHEBI:15377"/>
        <dbReference type="ChEBI" id="CHEBI:15378"/>
        <dbReference type="ChEBI" id="CHEBI:29985"/>
        <dbReference type="ChEBI" id="CHEBI:30616"/>
        <dbReference type="ChEBI" id="CHEBI:43474"/>
        <dbReference type="ChEBI" id="CHEBI:58359"/>
        <dbReference type="ChEBI" id="CHEBI:58537"/>
        <dbReference type="ChEBI" id="CHEBI:58894"/>
        <dbReference type="ChEBI" id="CHEBI:456216"/>
        <dbReference type="EC" id="6.3.5.11"/>
    </reaction>
</comment>
<evidence type="ECO:0000256" key="1">
    <source>
        <dbReference type="ARBA" id="ARBA00001946"/>
    </source>
</evidence>
<feature type="domain" description="CobB/CobQ-like glutamine amidotransferase" evidence="10">
    <location>
        <begin position="250"/>
        <end position="442"/>
    </location>
</feature>
<dbReference type="GO" id="GO:0042242">
    <property type="term" value="F:cobyrinic acid a,c-diamide synthase activity"/>
    <property type="evidence" value="ECO:0007669"/>
    <property type="project" value="UniProtKB-UniRule"/>
</dbReference>
<dbReference type="HAMAP" id="MF_00027">
    <property type="entry name" value="CobB_CbiA"/>
    <property type="match status" value="1"/>
</dbReference>
<dbReference type="PATRIC" id="fig|1156395.6.peg.1473"/>
<feature type="active site" description="Nucleophile" evidence="8">
    <location>
        <position position="332"/>
    </location>
</feature>
<evidence type="ECO:0000259" key="9">
    <source>
        <dbReference type="Pfam" id="PF01656"/>
    </source>
</evidence>
<dbReference type="InterPro" id="IPR004484">
    <property type="entry name" value="CbiA/CobB_synth"/>
</dbReference>
<dbReference type="CDD" id="cd05388">
    <property type="entry name" value="CobB_N"/>
    <property type="match status" value="1"/>
</dbReference>
<gene>
    <name evidence="8" type="primary">cbiA</name>
    <name evidence="11" type="ORF">DBT_1460</name>
</gene>
<dbReference type="OrthoDB" id="9764035at2"/>
<dbReference type="InterPro" id="IPR011698">
    <property type="entry name" value="GATase_3"/>
</dbReference>
<keyword evidence="12" id="KW-1185">Reference proteome</keyword>
<feature type="site" description="Increases nucleophilicity of active site Cys" evidence="8">
    <location>
        <position position="436"/>
    </location>
</feature>
<comment type="similarity">
    <text evidence="8">Belongs to the CobB/CbiA family.</text>
</comment>
<comment type="function">
    <text evidence="8">Catalyzes the ATP-dependent amidation of the two carboxylate groups at positions a and c of cobyrinate, using either L-glutamine or ammonia as the nitrogen source.</text>
</comment>
<keyword evidence="3 8" id="KW-0436">Ligase</keyword>
<evidence type="ECO:0000313" key="12">
    <source>
        <dbReference type="Proteomes" id="UP000093080"/>
    </source>
</evidence>
<comment type="pathway">
    <text evidence="8">Cofactor biosynthesis; adenosylcobalamin biosynthesis; cob(II)yrinate a,c-diamide from sirohydrochlorin (anaerobic route): step 10/10.</text>
</comment>
<dbReference type="SUPFAM" id="SSF52317">
    <property type="entry name" value="Class I glutamine amidotransferase-like"/>
    <property type="match status" value="1"/>
</dbReference>
<dbReference type="NCBIfam" id="TIGR00379">
    <property type="entry name" value="cobB"/>
    <property type="match status" value="1"/>
</dbReference>
<comment type="miscellaneous">
    <text evidence="8">The a and c carboxylates of cobyrinate are activated for nucleophilic attack via formation of a phosphorylated intermediate by ATP. CbiA catalyzes first the amidation of the c-carboxylate, and then that of the a-carboxylate.</text>
</comment>
<evidence type="ECO:0000256" key="4">
    <source>
        <dbReference type="ARBA" id="ARBA00022741"/>
    </source>
</evidence>
<dbReference type="NCBIfam" id="NF002204">
    <property type="entry name" value="PRK01077.1"/>
    <property type="match status" value="1"/>
</dbReference>
<organism evidence="11 12">
    <name type="scientific">Dissulfuribacter thermophilus</name>
    <dbReference type="NCBI Taxonomy" id="1156395"/>
    <lineage>
        <taxon>Bacteria</taxon>
        <taxon>Pseudomonadati</taxon>
        <taxon>Thermodesulfobacteriota</taxon>
        <taxon>Dissulfuribacteria</taxon>
        <taxon>Dissulfuribacterales</taxon>
        <taxon>Dissulfuribacteraceae</taxon>
        <taxon>Dissulfuribacter</taxon>
    </lineage>
</organism>
<proteinExistence type="inferred from homology"/>
<evidence type="ECO:0000256" key="5">
    <source>
        <dbReference type="ARBA" id="ARBA00022840"/>
    </source>
</evidence>
<dbReference type="CDD" id="cd03130">
    <property type="entry name" value="GATase1_CobB"/>
    <property type="match status" value="1"/>
</dbReference>
<dbReference type="STRING" id="1156395.DBT_1460"/>
<dbReference type="Pfam" id="PF07685">
    <property type="entry name" value="GATase_3"/>
    <property type="match status" value="1"/>
</dbReference>
<name>A0A1B9F566_9BACT</name>
<reference evidence="11 12" key="1">
    <citation type="submission" date="2016-06" db="EMBL/GenBank/DDBJ databases">
        <title>Respiratory ammonification of nitrate coupled to the oxidation of elemental sulfur in deep-sea autotrophic thermophilic bacteria.</title>
        <authorList>
            <person name="Slobodkina G.B."/>
            <person name="Mardanov A.V."/>
            <person name="Ravin N.V."/>
            <person name="Frolova A.A."/>
            <person name="Viryasiv M.B."/>
            <person name="Chernyh N.A."/>
            <person name="Bonch-Osmolovskaya E.A."/>
            <person name="Slobodkin A.I."/>
        </authorList>
    </citation>
    <scope>NUCLEOTIDE SEQUENCE [LARGE SCALE GENOMIC DNA]</scope>
    <source>
        <strain evidence="11 12">S69</strain>
    </source>
</reference>
<evidence type="ECO:0000256" key="3">
    <source>
        <dbReference type="ARBA" id="ARBA00022598"/>
    </source>
</evidence>
<sequence length="458" mass="50606">MKAILIAGTKSGVGKTTITLGLLGALKRRGLKVQAFKVGPDFIDPGLHALLTGIPSHNLDTWMLSNEENIKIFHKYANLSDISVLEGVMGLFDGAPGSAEHGSTAHLAKILEVPVVLVIDCHGLARSILPLIKGFLEYDRAVPIKGVILNRVGSPNHEAFLRRIIASDFPELNVIGAIPRKDEMLIPSRHLGLFTAGEIKDDIGIINEITDRISKAVDLDTLLEIAWKGERIPCEPSGKTVGVFSAPEVTIGVPMDEAFCFYYEENLDALRRAGAKIARFSPLRDERLPEIDAIYIGGGYPELYAKELSQNTSIIGELRKRVLNGMPCYGECGGMMYLSRGIYLEGGDFYPMLGVLPFSVRMLPFLKSLGYREVEFLRDTILGIKGLRARGHEFHYSERVDEFSMEHCAYSSKNALGKAMGDKGFVEGNILSSYVHLHFLSNREIARNFVNRIKETIE</sequence>
<dbReference type="InterPro" id="IPR029062">
    <property type="entry name" value="Class_I_gatase-like"/>
</dbReference>
<dbReference type="AlphaFoldDB" id="A0A1B9F566"/>
<dbReference type="Gene3D" id="3.40.50.300">
    <property type="entry name" value="P-loop containing nucleotide triphosphate hydrolases"/>
    <property type="match status" value="2"/>
</dbReference>
<accession>A0A1B9F566</accession>
<dbReference type="EMBL" id="MAGO01000007">
    <property type="protein sequence ID" value="OCC14974.1"/>
    <property type="molecule type" value="Genomic_DNA"/>
</dbReference>
<protein>
    <recommendedName>
        <fullName evidence="8">Cobyrinate a,c-diamide synthase</fullName>
        <ecNumber evidence="8">6.3.5.11</ecNumber>
    </recommendedName>
    <alternativeName>
        <fullName evidence="8">Cobyrinic acid a,c-diamide synthetase</fullName>
    </alternativeName>
</protein>
<dbReference type="Proteomes" id="UP000093080">
    <property type="component" value="Unassembled WGS sequence"/>
</dbReference>
<comment type="domain">
    <text evidence="8">Comprises of two domains. The C-terminal domain contains the binding site for glutamine and catalyzes the hydrolysis of this substrate to glutamate and ammonia. The N-terminal domain is anticipated to bind ATP and cobyrinate and catalyzes the ultimate synthesis of the diamide product. The ammonia produced via the glutaminase domain is probably translocated to the adjacent domain via a molecular tunnel, where it reacts with an activated intermediate.</text>
</comment>
<dbReference type="Pfam" id="PF01656">
    <property type="entry name" value="CbiA"/>
    <property type="match status" value="1"/>
</dbReference>
<evidence type="ECO:0000256" key="8">
    <source>
        <dbReference type="HAMAP-Rule" id="MF_00027"/>
    </source>
</evidence>
<dbReference type="PROSITE" id="PS51274">
    <property type="entry name" value="GATASE_COBBQ"/>
    <property type="match status" value="1"/>
</dbReference>
<keyword evidence="4 8" id="KW-0547">Nucleotide-binding</keyword>
<dbReference type="InterPro" id="IPR002586">
    <property type="entry name" value="CobQ/CobB/MinD/ParA_Nub-bd_dom"/>
</dbReference>
<dbReference type="PANTHER" id="PTHR43873">
    <property type="entry name" value="COBYRINATE A,C-DIAMIDE SYNTHASE"/>
    <property type="match status" value="1"/>
</dbReference>
<comment type="cofactor">
    <cofactor evidence="1 8">
        <name>Mg(2+)</name>
        <dbReference type="ChEBI" id="CHEBI:18420"/>
    </cofactor>
</comment>
<dbReference type="PANTHER" id="PTHR43873:SF1">
    <property type="entry name" value="COBYRINATE A,C-DIAMIDE SYNTHASE"/>
    <property type="match status" value="1"/>
</dbReference>
<dbReference type="UniPathway" id="UPA00148">
    <property type="reaction ID" value="UER00231"/>
</dbReference>
<evidence type="ECO:0000256" key="6">
    <source>
        <dbReference type="ARBA" id="ARBA00022842"/>
    </source>
</evidence>
<dbReference type="RefSeq" id="WP_067618278.1">
    <property type="nucleotide sequence ID" value="NZ_MAGO01000007.1"/>
</dbReference>
<dbReference type="Gene3D" id="3.40.50.880">
    <property type="match status" value="1"/>
</dbReference>
<comment type="caution">
    <text evidence="11">The sequence shown here is derived from an EMBL/GenBank/DDBJ whole genome shotgun (WGS) entry which is preliminary data.</text>
</comment>
<keyword evidence="2 8" id="KW-0169">Cobalamin biosynthesis</keyword>
<evidence type="ECO:0000256" key="7">
    <source>
        <dbReference type="ARBA" id="ARBA00022962"/>
    </source>
</evidence>
<keyword evidence="5 8" id="KW-0067">ATP-binding</keyword>
<dbReference type="GO" id="GO:0009236">
    <property type="term" value="P:cobalamin biosynthetic process"/>
    <property type="evidence" value="ECO:0007669"/>
    <property type="project" value="UniProtKB-UniRule"/>
</dbReference>
<evidence type="ECO:0000259" key="10">
    <source>
        <dbReference type="Pfam" id="PF07685"/>
    </source>
</evidence>
<evidence type="ECO:0000256" key="2">
    <source>
        <dbReference type="ARBA" id="ARBA00022573"/>
    </source>
</evidence>